<keyword evidence="12" id="KW-1185">Reference proteome</keyword>
<comment type="caution">
    <text evidence="11">The sequence shown here is derived from an EMBL/GenBank/DDBJ whole genome shotgun (WGS) entry which is preliminary data.</text>
</comment>
<proteinExistence type="inferred from homology"/>
<dbReference type="PANTHER" id="PTHR30069">
    <property type="entry name" value="TONB-DEPENDENT OUTER MEMBRANE RECEPTOR"/>
    <property type="match status" value="1"/>
</dbReference>
<dbReference type="InterPro" id="IPR036942">
    <property type="entry name" value="Beta-barrel_TonB_sf"/>
</dbReference>
<evidence type="ECO:0000313" key="11">
    <source>
        <dbReference type="EMBL" id="MCL9809027.1"/>
    </source>
</evidence>
<feature type="signal peptide" evidence="9">
    <location>
        <begin position="1"/>
        <end position="20"/>
    </location>
</feature>
<gene>
    <name evidence="11" type="ORF">NAT50_06620</name>
</gene>
<accession>A0ABT0TNH3</accession>
<dbReference type="InterPro" id="IPR037066">
    <property type="entry name" value="Plug_dom_sf"/>
</dbReference>
<evidence type="ECO:0000256" key="2">
    <source>
        <dbReference type="ARBA" id="ARBA00022448"/>
    </source>
</evidence>
<evidence type="ECO:0000256" key="4">
    <source>
        <dbReference type="ARBA" id="ARBA00022692"/>
    </source>
</evidence>
<dbReference type="InterPro" id="IPR039426">
    <property type="entry name" value="TonB-dep_rcpt-like"/>
</dbReference>
<evidence type="ECO:0000259" key="10">
    <source>
        <dbReference type="Pfam" id="PF07715"/>
    </source>
</evidence>
<evidence type="ECO:0000256" key="5">
    <source>
        <dbReference type="ARBA" id="ARBA00022729"/>
    </source>
</evidence>
<keyword evidence="4 8" id="KW-0812">Transmembrane</keyword>
<organism evidence="11 12">
    <name type="scientific">Flavobacterium luminosum</name>
    <dbReference type="NCBI Taxonomy" id="2949086"/>
    <lineage>
        <taxon>Bacteria</taxon>
        <taxon>Pseudomonadati</taxon>
        <taxon>Bacteroidota</taxon>
        <taxon>Flavobacteriia</taxon>
        <taxon>Flavobacteriales</taxon>
        <taxon>Flavobacteriaceae</taxon>
        <taxon>Flavobacterium</taxon>
    </lineage>
</organism>
<evidence type="ECO:0000256" key="9">
    <source>
        <dbReference type="SAM" id="SignalP"/>
    </source>
</evidence>
<name>A0ABT0TNH3_9FLAO</name>
<keyword evidence="7 8" id="KW-0998">Cell outer membrane</keyword>
<dbReference type="SUPFAM" id="SSF56935">
    <property type="entry name" value="Porins"/>
    <property type="match status" value="1"/>
</dbReference>
<dbReference type="RefSeq" id="WP_250592437.1">
    <property type="nucleotide sequence ID" value="NZ_JAMLJM010000004.1"/>
</dbReference>
<keyword evidence="2 8" id="KW-0813">Transport</keyword>
<sequence length="644" mass="72058">MNKKIVFASAIALASMGAFAQQNDSINKLEEVVVSDSKFALAKEKSGKVIVKITAEELSKRSGQSVATILSSVAGIEVNGNQSAAGKNQEFYIRGGRSRQNLVLIDGVPVTDASGISLQYDLRLIPVEQVESIEIMKGAASTLYGSGAATGVINIRLKKSAEKAISGNAYMSLGSQETAAHENNYAPNDFSQGFSVNGTVNKVNYLATLNHSYVTGMSEAKGDNFEADTAEKLNATVKFGFKPTEKLNFDFFANFDLFKNNFDNSFDNLNNPDVKENKARSEQFRFGFSPKYRYKKGEFVIYSAFNTIERNYDIFSSWTNSVNLSNYKSNSANVDAFNKYSISDELFVVLGGQFQFHQMNANSQYEAISDKTAHFSTLDPYITAVYNSKIGFNINAGARLNVHNIYGNHLVYNVNPSFSLKELPIKFLTSYSTAYITPSLYQLYSPYGNLTLKPEENSTIEAGFELNLLQNKLTFNTIAFHREETNTFDFFTDMITWTSQYINREGTYVAKGIESMVAYSFNKAIKLSGNYSFTQTEAQLSRLIPKHKVNAAVDLRATSRTFLHLNYQFVDKRTDAFYDSANYAVVPVKLDAYKLVNATIRHELFKDRMTVFASVSNLFNEDFIELVGYNTKGRNFKLGFNFLF</sequence>
<dbReference type="Gene3D" id="2.170.130.10">
    <property type="entry name" value="TonB-dependent receptor, plug domain"/>
    <property type="match status" value="1"/>
</dbReference>
<keyword evidence="6 8" id="KW-0472">Membrane</keyword>
<evidence type="ECO:0000256" key="3">
    <source>
        <dbReference type="ARBA" id="ARBA00022452"/>
    </source>
</evidence>
<dbReference type="PANTHER" id="PTHR30069:SF29">
    <property type="entry name" value="HEMOGLOBIN AND HEMOGLOBIN-HAPTOGLOBIN-BINDING PROTEIN 1-RELATED"/>
    <property type="match status" value="1"/>
</dbReference>
<keyword evidence="3 8" id="KW-1134">Transmembrane beta strand</keyword>
<dbReference type="InterPro" id="IPR012910">
    <property type="entry name" value="Plug_dom"/>
</dbReference>
<dbReference type="EMBL" id="JAMLJM010000004">
    <property type="protein sequence ID" value="MCL9809027.1"/>
    <property type="molecule type" value="Genomic_DNA"/>
</dbReference>
<evidence type="ECO:0000256" key="7">
    <source>
        <dbReference type="ARBA" id="ARBA00023237"/>
    </source>
</evidence>
<comment type="subcellular location">
    <subcellularLocation>
        <location evidence="1 8">Cell outer membrane</location>
        <topology evidence="1 8">Multi-pass membrane protein</topology>
    </subcellularLocation>
</comment>
<feature type="domain" description="TonB-dependent receptor plug" evidence="10">
    <location>
        <begin position="47"/>
        <end position="152"/>
    </location>
</feature>
<evidence type="ECO:0000256" key="6">
    <source>
        <dbReference type="ARBA" id="ARBA00023136"/>
    </source>
</evidence>
<protein>
    <submittedName>
        <fullName evidence="11">TonB-dependent receptor</fullName>
    </submittedName>
</protein>
<reference evidence="11 12" key="1">
    <citation type="submission" date="2022-05" db="EMBL/GenBank/DDBJ databases">
        <title>Flavobacterium sp., isolated from activated sludge.</title>
        <authorList>
            <person name="Ran Q."/>
        </authorList>
    </citation>
    <scope>NUCLEOTIDE SEQUENCE [LARGE SCALE GENOMIC DNA]</scope>
    <source>
        <strain evidence="11 12">HXWNR70</strain>
    </source>
</reference>
<dbReference type="Gene3D" id="2.40.170.20">
    <property type="entry name" value="TonB-dependent receptor, beta-barrel domain"/>
    <property type="match status" value="1"/>
</dbReference>
<dbReference type="Proteomes" id="UP001317191">
    <property type="component" value="Unassembled WGS sequence"/>
</dbReference>
<feature type="chain" id="PRO_5046393448" evidence="9">
    <location>
        <begin position="21"/>
        <end position="644"/>
    </location>
</feature>
<evidence type="ECO:0000256" key="8">
    <source>
        <dbReference type="PROSITE-ProRule" id="PRU01360"/>
    </source>
</evidence>
<evidence type="ECO:0000256" key="1">
    <source>
        <dbReference type="ARBA" id="ARBA00004571"/>
    </source>
</evidence>
<keyword evidence="11" id="KW-0675">Receptor</keyword>
<dbReference type="Pfam" id="PF07715">
    <property type="entry name" value="Plug"/>
    <property type="match status" value="1"/>
</dbReference>
<comment type="similarity">
    <text evidence="8">Belongs to the TonB-dependent receptor family.</text>
</comment>
<dbReference type="PROSITE" id="PS52016">
    <property type="entry name" value="TONB_DEPENDENT_REC_3"/>
    <property type="match status" value="1"/>
</dbReference>
<keyword evidence="5 9" id="KW-0732">Signal</keyword>
<evidence type="ECO:0000313" key="12">
    <source>
        <dbReference type="Proteomes" id="UP001317191"/>
    </source>
</evidence>
<dbReference type="CDD" id="cd01347">
    <property type="entry name" value="ligand_gated_channel"/>
    <property type="match status" value="1"/>
</dbReference>